<reference evidence="1" key="1">
    <citation type="submission" date="2022-10" db="EMBL/GenBank/DDBJ databases">
        <authorList>
            <person name="Chen Y."/>
            <person name="Dougan E. K."/>
            <person name="Chan C."/>
            <person name="Rhodes N."/>
            <person name="Thang M."/>
        </authorList>
    </citation>
    <scope>NUCLEOTIDE SEQUENCE</scope>
</reference>
<evidence type="ECO:0000313" key="1">
    <source>
        <dbReference type="EMBL" id="CAI4007964.1"/>
    </source>
</evidence>
<dbReference type="EMBL" id="CAMXCT020004168">
    <property type="protein sequence ID" value="CAL1161339.1"/>
    <property type="molecule type" value="Genomic_DNA"/>
</dbReference>
<comment type="caution">
    <text evidence="1">The sequence shown here is derived from an EMBL/GenBank/DDBJ whole genome shotgun (WGS) entry which is preliminary data.</text>
</comment>
<dbReference type="AlphaFoldDB" id="A0A9P1GF20"/>
<gene>
    <name evidence="1" type="ORF">C1SCF055_LOCUS33458</name>
</gene>
<evidence type="ECO:0000313" key="3">
    <source>
        <dbReference type="Proteomes" id="UP001152797"/>
    </source>
</evidence>
<evidence type="ECO:0000313" key="2">
    <source>
        <dbReference type="EMBL" id="CAL1161339.1"/>
    </source>
</evidence>
<organism evidence="1">
    <name type="scientific">Cladocopium goreaui</name>
    <dbReference type="NCBI Taxonomy" id="2562237"/>
    <lineage>
        <taxon>Eukaryota</taxon>
        <taxon>Sar</taxon>
        <taxon>Alveolata</taxon>
        <taxon>Dinophyceae</taxon>
        <taxon>Suessiales</taxon>
        <taxon>Symbiodiniaceae</taxon>
        <taxon>Cladocopium</taxon>
    </lineage>
</organism>
<dbReference type="OrthoDB" id="10290855at2759"/>
<dbReference type="EMBL" id="CAMXCT030004168">
    <property type="protein sequence ID" value="CAL4795276.1"/>
    <property type="molecule type" value="Genomic_DNA"/>
</dbReference>
<keyword evidence="3" id="KW-1185">Reference proteome</keyword>
<reference evidence="2" key="2">
    <citation type="submission" date="2024-04" db="EMBL/GenBank/DDBJ databases">
        <authorList>
            <person name="Chen Y."/>
            <person name="Shah S."/>
            <person name="Dougan E. K."/>
            <person name="Thang M."/>
            <person name="Chan C."/>
        </authorList>
    </citation>
    <scope>NUCLEOTIDE SEQUENCE [LARGE SCALE GENOMIC DNA]</scope>
</reference>
<protein>
    <submittedName>
        <fullName evidence="1">Uncharacterized protein</fullName>
    </submittedName>
</protein>
<dbReference type="EMBL" id="CAMXCT010004168">
    <property type="protein sequence ID" value="CAI4007964.1"/>
    <property type="molecule type" value="Genomic_DNA"/>
</dbReference>
<dbReference type="Proteomes" id="UP001152797">
    <property type="component" value="Unassembled WGS sequence"/>
</dbReference>
<accession>A0A9P1GF20</accession>
<proteinExistence type="predicted"/>
<name>A0A9P1GF20_9DINO</name>
<sequence>MAVPERREWRIPSNLGKELGDLSFAVGSWLSFLLDTVGHTHTVPKLWTEVLAWQAYKDRQQQDLLHRTEYLTSLVSGISEVEVPAGEDLHSTLFSSMVPDVVCVASSALGRCHMKDGATWRRMVLSPEKRRFPRMAWPQEALTQAANLAQMASSAIETHRPAWQVERQVSEVHPEDRDGLSAVQLQGHQALQDSCWHMTRTLEAQSRGPGPVRQSKAQHRIHTNLLKVKAVPGLHLEALQEDHLSTEAARQQRQQSTCKVVFSQVDKADGLDIATPEMRFSRFFTALMYHGPPETTASHLIRLDGMDSGSTFKFSILDGGKCVRREERLPRKTMPPAMVGSVEPAPVLSSGHYFEVKVMSLFQSVSAADRPKICETYGRTAGVVLGFKGARPSGEDELAKDISTVANSWCISSNGWFFSQRGRPNPQLHRPTSQMRATPELRPTWHRARQAASHGAQLRCVWPPLCKGPGHVERQFDWSCALQEGDTLGLLAMPSGALVLTVNGVRELMVADAGVLADQYLYPIVQVANHVRSVKLCAAVEPPE</sequence>